<feature type="domain" description="RGS" evidence="2">
    <location>
        <begin position="117"/>
        <end position="233"/>
    </location>
</feature>
<sequence>MKVTGLCRRRSVRLPLAPAFRSMLVEAPESMRESSHQAARDPPSVSSTHQVTEGAQERPGTRGSRACCFCWCCCCSCSCLSMKNTAKEESGGGSMELANGDANDNPTMEEIRVWSHSFDAMMRSARGRRRFRDFLRSEYSEENLLFWLACEELGKESNSAAVEEKARLIYEDYISILSPKEVSLDSRVREAVNKNMDNPTNHTFDEAQHQIYILMHRDSFPRFLNSKMFRRMLENASRGEKK</sequence>
<reference evidence="3" key="1">
    <citation type="submission" date="2022-11" db="UniProtKB">
        <authorList>
            <consortium name="EnsemblMetazoa"/>
        </authorList>
    </citation>
    <scope>IDENTIFICATION</scope>
</reference>
<dbReference type="Proteomes" id="UP000887568">
    <property type="component" value="Unplaced"/>
</dbReference>
<accession>A0A914A0C1</accession>
<evidence type="ECO:0000313" key="3">
    <source>
        <dbReference type="EnsemblMetazoa" id="XP_038057323.1"/>
    </source>
</evidence>
<dbReference type="SMART" id="SM00315">
    <property type="entry name" value="RGS"/>
    <property type="match status" value="1"/>
</dbReference>
<feature type="region of interest" description="Disordered" evidence="1">
    <location>
        <begin position="28"/>
        <end position="63"/>
    </location>
</feature>
<dbReference type="SUPFAM" id="SSF48097">
    <property type="entry name" value="Regulator of G-protein signaling, RGS"/>
    <property type="match status" value="1"/>
</dbReference>
<protein>
    <recommendedName>
        <fullName evidence="2">RGS domain-containing protein</fullName>
    </recommendedName>
</protein>
<feature type="compositionally biased region" description="Basic and acidic residues" evidence="1">
    <location>
        <begin position="29"/>
        <end position="39"/>
    </location>
</feature>
<dbReference type="Gene3D" id="1.10.167.10">
    <property type="entry name" value="Regulator of G-protein Signalling 4, domain 2"/>
    <property type="match status" value="1"/>
</dbReference>
<feature type="compositionally biased region" description="Polar residues" evidence="1">
    <location>
        <begin position="44"/>
        <end position="53"/>
    </location>
</feature>
<dbReference type="OrthoDB" id="10266999at2759"/>
<evidence type="ECO:0000259" key="2">
    <source>
        <dbReference type="PROSITE" id="PS50132"/>
    </source>
</evidence>
<dbReference type="InterPro" id="IPR044926">
    <property type="entry name" value="RGS_subdomain_2"/>
</dbReference>
<dbReference type="AlphaFoldDB" id="A0A914A0C1"/>
<dbReference type="GeneID" id="119728947"/>
<dbReference type="OMA" id="RWSYSSW"/>
<proteinExistence type="predicted"/>
<dbReference type="RefSeq" id="XP_038057323.1">
    <property type="nucleotide sequence ID" value="XM_038201395.1"/>
</dbReference>
<dbReference type="InterPro" id="IPR036305">
    <property type="entry name" value="RGS_sf"/>
</dbReference>
<keyword evidence="4" id="KW-1185">Reference proteome</keyword>
<dbReference type="PRINTS" id="PR01301">
    <property type="entry name" value="RGSPROTEIN"/>
</dbReference>
<evidence type="ECO:0000313" key="4">
    <source>
        <dbReference type="Proteomes" id="UP000887568"/>
    </source>
</evidence>
<dbReference type="InterPro" id="IPR016137">
    <property type="entry name" value="RGS"/>
</dbReference>
<dbReference type="FunFam" id="1.10.167.10:FF:000001">
    <property type="entry name" value="Putative regulator of g-protein signaling 12"/>
    <property type="match status" value="1"/>
</dbReference>
<evidence type="ECO:0000256" key="1">
    <source>
        <dbReference type="SAM" id="MobiDB-lite"/>
    </source>
</evidence>
<dbReference type="EnsemblMetazoa" id="XM_038201395.1">
    <property type="protein sequence ID" value="XP_038057323.1"/>
    <property type="gene ID" value="LOC119728947"/>
</dbReference>
<dbReference type="PANTHER" id="PTHR10845">
    <property type="entry name" value="REGULATOR OF G PROTEIN SIGNALING"/>
    <property type="match status" value="1"/>
</dbReference>
<dbReference type="PANTHER" id="PTHR10845:SF192">
    <property type="entry name" value="DOUBLE HIT, ISOFORM B"/>
    <property type="match status" value="1"/>
</dbReference>
<organism evidence="3 4">
    <name type="scientific">Patiria miniata</name>
    <name type="common">Bat star</name>
    <name type="synonym">Asterina miniata</name>
    <dbReference type="NCBI Taxonomy" id="46514"/>
    <lineage>
        <taxon>Eukaryota</taxon>
        <taxon>Metazoa</taxon>
        <taxon>Echinodermata</taxon>
        <taxon>Eleutherozoa</taxon>
        <taxon>Asterozoa</taxon>
        <taxon>Asteroidea</taxon>
        <taxon>Valvatacea</taxon>
        <taxon>Valvatida</taxon>
        <taxon>Asterinidae</taxon>
        <taxon>Patiria</taxon>
    </lineage>
</organism>
<name>A0A914A0C1_PATMI</name>
<dbReference type="Pfam" id="PF00615">
    <property type="entry name" value="RGS"/>
    <property type="match status" value="1"/>
</dbReference>
<dbReference type="PROSITE" id="PS50132">
    <property type="entry name" value="RGS"/>
    <property type="match status" value="1"/>
</dbReference>